<reference evidence="7 8" key="1">
    <citation type="submission" date="2017-08" db="EMBL/GenBank/DDBJ databases">
        <title>Acidophilic green algal genome provides insights into adaptation to an acidic environment.</title>
        <authorList>
            <person name="Hirooka S."/>
            <person name="Hirose Y."/>
            <person name="Kanesaki Y."/>
            <person name="Higuchi S."/>
            <person name="Fujiwara T."/>
            <person name="Onuma R."/>
            <person name="Era A."/>
            <person name="Ohbayashi R."/>
            <person name="Uzuka A."/>
            <person name="Nozaki H."/>
            <person name="Yoshikawa H."/>
            <person name="Miyagishima S.Y."/>
        </authorList>
    </citation>
    <scope>NUCLEOTIDE SEQUENCE [LARGE SCALE GENOMIC DNA]</scope>
    <source>
        <strain evidence="7 8">NIES-2499</strain>
    </source>
</reference>
<keyword evidence="4" id="KW-0067">ATP-binding</keyword>
<keyword evidence="1" id="KW-0808">Transferase</keyword>
<dbReference type="InterPro" id="IPR051681">
    <property type="entry name" value="Ser/Thr_Kinases-Pseudokinases"/>
</dbReference>
<evidence type="ECO:0000256" key="5">
    <source>
        <dbReference type="SAM" id="MobiDB-lite"/>
    </source>
</evidence>
<gene>
    <name evidence="7" type="ORF">CEUSTIGMA_g3718.t1</name>
</gene>
<dbReference type="InterPro" id="IPR011009">
    <property type="entry name" value="Kinase-like_dom_sf"/>
</dbReference>
<keyword evidence="2" id="KW-0547">Nucleotide-binding</keyword>
<accession>A0A250WZK0</accession>
<dbReference type="InterPro" id="IPR008271">
    <property type="entry name" value="Ser/Thr_kinase_AS"/>
</dbReference>
<dbReference type="SMART" id="SM00220">
    <property type="entry name" value="S_TKc"/>
    <property type="match status" value="1"/>
</dbReference>
<dbReference type="Pfam" id="PF00069">
    <property type="entry name" value="Pkinase"/>
    <property type="match status" value="1"/>
</dbReference>
<dbReference type="OrthoDB" id="568369at2759"/>
<dbReference type="SUPFAM" id="SSF56112">
    <property type="entry name" value="Protein kinase-like (PK-like)"/>
    <property type="match status" value="1"/>
</dbReference>
<evidence type="ECO:0000313" key="7">
    <source>
        <dbReference type="EMBL" id="GAX76274.1"/>
    </source>
</evidence>
<evidence type="ECO:0000256" key="2">
    <source>
        <dbReference type="ARBA" id="ARBA00022741"/>
    </source>
</evidence>
<evidence type="ECO:0000259" key="6">
    <source>
        <dbReference type="PROSITE" id="PS50011"/>
    </source>
</evidence>
<feature type="region of interest" description="Disordered" evidence="5">
    <location>
        <begin position="1262"/>
        <end position="1287"/>
    </location>
</feature>
<evidence type="ECO:0000313" key="8">
    <source>
        <dbReference type="Proteomes" id="UP000232323"/>
    </source>
</evidence>
<evidence type="ECO:0000256" key="3">
    <source>
        <dbReference type="ARBA" id="ARBA00022777"/>
    </source>
</evidence>
<feature type="region of interest" description="Disordered" evidence="5">
    <location>
        <begin position="629"/>
        <end position="721"/>
    </location>
</feature>
<dbReference type="EMBL" id="BEGY01000016">
    <property type="protein sequence ID" value="GAX76274.1"/>
    <property type="molecule type" value="Genomic_DNA"/>
</dbReference>
<feature type="compositionally biased region" description="Pro residues" evidence="5">
    <location>
        <begin position="710"/>
        <end position="719"/>
    </location>
</feature>
<dbReference type="InterPro" id="IPR000719">
    <property type="entry name" value="Prot_kinase_dom"/>
</dbReference>
<dbReference type="Gene3D" id="1.10.510.10">
    <property type="entry name" value="Transferase(Phosphotransferase) domain 1"/>
    <property type="match status" value="1"/>
</dbReference>
<dbReference type="GO" id="GO:0004674">
    <property type="term" value="F:protein serine/threonine kinase activity"/>
    <property type="evidence" value="ECO:0007669"/>
    <property type="project" value="TreeGrafter"/>
</dbReference>
<comment type="caution">
    <text evidence="7">The sequence shown here is derived from an EMBL/GenBank/DDBJ whole genome shotgun (WGS) entry which is preliminary data.</text>
</comment>
<feature type="region of interest" description="Disordered" evidence="5">
    <location>
        <begin position="858"/>
        <end position="899"/>
    </location>
</feature>
<feature type="compositionally biased region" description="Polar residues" evidence="5">
    <location>
        <begin position="858"/>
        <end position="868"/>
    </location>
</feature>
<keyword evidence="3" id="KW-0418">Kinase</keyword>
<feature type="region of interest" description="Disordered" evidence="5">
    <location>
        <begin position="235"/>
        <end position="272"/>
    </location>
</feature>
<feature type="domain" description="Protein kinase" evidence="6">
    <location>
        <begin position="1105"/>
        <end position="1488"/>
    </location>
</feature>
<dbReference type="GO" id="GO:0005524">
    <property type="term" value="F:ATP binding"/>
    <property type="evidence" value="ECO:0007669"/>
    <property type="project" value="UniProtKB-KW"/>
</dbReference>
<keyword evidence="8" id="KW-1185">Reference proteome</keyword>
<name>A0A250WZK0_9CHLO</name>
<feature type="compositionally biased region" description="Low complexity" evidence="5">
    <location>
        <begin position="872"/>
        <end position="887"/>
    </location>
</feature>
<evidence type="ECO:0000256" key="4">
    <source>
        <dbReference type="ARBA" id="ARBA00022840"/>
    </source>
</evidence>
<feature type="compositionally biased region" description="Gly residues" evidence="5">
    <location>
        <begin position="675"/>
        <end position="684"/>
    </location>
</feature>
<evidence type="ECO:0000256" key="1">
    <source>
        <dbReference type="ARBA" id="ARBA00022679"/>
    </source>
</evidence>
<dbReference type="PANTHER" id="PTHR44329">
    <property type="entry name" value="SERINE/THREONINE-PROTEIN KINASE TNNI3K-RELATED"/>
    <property type="match status" value="1"/>
</dbReference>
<feature type="region of interest" description="Disordered" evidence="5">
    <location>
        <begin position="818"/>
        <end position="842"/>
    </location>
</feature>
<dbReference type="Proteomes" id="UP000232323">
    <property type="component" value="Unassembled WGS sequence"/>
</dbReference>
<dbReference type="PROSITE" id="PS00108">
    <property type="entry name" value="PROTEIN_KINASE_ST"/>
    <property type="match status" value="1"/>
</dbReference>
<feature type="compositionally biased region" description="Polar residues" evidence="5">
    <location>
        <begin position="235"/>
        <end position="249"/>
    </location>
</feature>
<dbReference type="PROSITE" id="PS50011">
    <property type="entry name" value="PROTEIN_KINASE_DOM"/>
    <property type="match status" value="1"/>
</dbReference>
<feature type="region of interest" description="Disordered" evidence="5">
    <location>
        <begin position="1351"/>
        <end position="1371"/>
    </location>
</feature>
<organism evidence="7 8">
    <name type="scientific">Chlamydomonas eustigma</name>
    <dbReference type="NCBI Taxonomy" id="1157962"/>
    <lineage>
        <taxon>Eukaryota</taxon>
        <taxon>Viridiplantae</taxon>
        <taxon>Chlorophyta</taxon>
        <taxon>core chlorophytes</taxon>
        <taxon>Chlorophyceae</taxon>
        <taxon>CS clade</taxon>
        <taxon>Chlamydomonadales</taxon>
        <taxon>Chlamydomonadaceae</taxon>
        <taxon>Chlamydomonas</taxon>
    </lineage>
</organism>
<protein>
    <recommendedName>
        <fullName evidence="6">Protein kinase domain-containing protein</fullName>
    </recommendedName>
</protein>
<proteinExistence type="predicted"/>
<sequence length="1497" mass="163051">MPALICSFLSCFRGSQHGLNCVDDGQASHHGASKADLCTYQKGNFSSLQHLIPLPPIDKPGDADRSVKEAQDDILLQENHESISALRKQERTIRVLLEKAKMFKFPQQTPGSFQAYGAGTSMQLNHEAVSTLKDQLKQCCNIQRPGPDSFLQATQLLSNLQSWLSSQNASWAAAVTLLYIGGEALAQTEHMVRSAGQVQYWTAPTVHTLTALMNLYTSLMESCKQGLPQNVANVQSQPVHTEQDPTSHQAEAESLDLRSGPDASDKGPQVGAGQAHSAACMDLLTSTLFQLLVRPSLMELLVEVLELVHDSHDYAKSCERHVAVSTSVCLWRHVQELFAFAGNNVSAAEHQSKRSHGCLIHLSRLLSPPAGLVPRLLSKSLNAENFAVQYNVLQLLQQLFRSPKAIMQQVFGASQVQLLQKKETRHSQQDGEMPDVSSACTFYTSLHLREAFRFYYAAAGDPSSAFSELSSVHLNLLRSLLKIGFPEVLSSAHSLGAVDMLLSEIHLQYLDAEQVDTTAATHDREGAWKEKVDLESSDYAATLPTDTGASPSPLILSGVSLGVPASKMRSSGLQTASDKFVFSYDLNEDLERIMEMENNLGSSVQLDGFEYDEEGRQILKQNLERASLLGSSDRGTEWKDDDQSENSQVSVVHQPPVPRLSLSTVSRSAISVSRGSGGGGGGGASTTRSMNAPSHSSERNLSHRTMSHRPPLPVPPLNLPPRIQQSEQLTTSSRKHAKSTSLSFDTIAQHMTPAGSKTKTNHEAQLTHCETANADVRTGPVNDDMHLSRLSIDSLHPGPHTLSTYLPQPAVACTHPDVHTEYPLGEPPTRTPALLEGNSGSQRLPASKQLLIPSLDLSSLTSSGAGNKSTHRTAASTSSRFLGFSSSRHSRVPDSAMHSLHQTEHQGLSDRSQAFPTQSLSIAVGANLPQTKPTADLSAYPVSKTHLMSAREEVYGCTKKEVQSPASSPSPVMSTSSEARLLARDSKIQCLVLQLLLELSISPQGGLEPAYWLQYPLDQGQRYNIEYLLTWYCSTDAAALVVQEVASRLNGKLLKGKSTARKGGLLSELTHEKVGTEPARNTIKAVGCLCLLRLMSRRLFDEVRYTELKFQARGAYGSIFRAKMLGKDGATEQVMVKVVELPGSLHERCVLPDVYGEVRILERYRGVRGICQLIDYGLAPEAYWVIMKKYRCSLSEWRQRQVSDLSSAARTRLYLAILVQIVEALQILAKDSVVHFDLKCSNVLIDPLLGVKDSELWNPLEVQGTGGSRSPSLEVQGTGGSRSPPPLLPIRVPFQSVLADFGEARSYQNAEEAYTARNRGTEVYKSPEMLLMNNRGGSSMSSWQVSAARLSMSNRPPQAEKQAATSAETQAGKEELIKQQLHQLTTDTPSAPQPGSTTVGGAGLASDVWSLGCLAFELLSGSVLFSGDYASVTHRVAFGGLGNLRLTTSERAALGNRAELVDVVEWILERDPSKRPSLGSIAERLELIAAHLKDEKC</sequence>
<feature type="compositionally biased region" description="Low complexity" evidence="5">
    <location>
        <begin position="665"/>
        <end position="674"/>
    </location>
</feature>
<dbReference type="PANTHER" id="PTHR44329:SF288">
    <property type="entry name" value="MITOGEN-ACTIVATED PROTEIN KINASE KINASE KINASE 20"/>
    <property type="match status" value="1"/>
</dbReference>